<accession>A0A377ZRE0</accession>
<gene>
    <name evidence="1" type="ORF">NCTC5051_03007</name>
    <name evidence="2" type="ORF">NCTC5051_03133</name>
    <name evidence="3" type="ORF">NCTC5053_00454</name>
    <name evidence="4" type="ORF">NCTC5053_06801</name>
</gene>
<reference evidence="5 6" key="1">
    <citation type="submission" date="2018-06" db="EMBL/GenBank/DDBJ databases">
        <authorList>
            <consortium name="Pathogen Informatics"/>
            <person name="Doyle S."/>
        </authorList>
    </citation>
    <scope>NUCLEOTIDE SEQUENCE [LARGE SCALE GENOMIC DNA]</scope>
    <source>
        <strain evidence="1 5">NCTC5051</strain>
        <strain evidence="3 6">NCTC5053</strain>
    </source>
</reference>
<dbReference type="EMBL" id="UGMN01000004">
    <property type="protein sequence ID" value="STV64141.1"/>
    <property type="molecule type" value="Genomic_DNA"/>
</dbReference>
<protein>
    <submittedName>
        <fullName evidence="3">Uncharacterized protein</fullName>
    </submittedName>
</protein>
<evidence type="ECO:0000313" key="3">
    <source>
        <dbReference type="EMBL" id="STU82426.1"/>
    </source>
</evidence>
<organism evidence="3 6">
    <name type="scientific">Klebsiella pneumoniae</name>
    <dbReference type="NCBI Taxonomy" id="573"/>
    <lineage>
        <taxon>Bacteria</taxon>
        <taxon>Pseudomonadati</taxon>
        <taxon>Pseudomonadota</taxon>
        <taxon>Gammaproteobacteria</taxon>
        <taxon>Enterobacterales</taxon>
        <taxon>Enterobacteriaceae</taxon>
        <taxon>Klebsiella/Raoultella group</taxon>
        <taxon>Klebsiella</taxon>
        <taxon>Klebsiella pneumoniae complex</taxon>
    </lineage>
</organism>
<evidence type="ECO:0000313" key="4">
    <source>
        <dbReference type="EMBL" id="STV64141.1"/>
    </source>
</evidence>
<dbReference type="EMBL" id="UGMN01000004">
    <property type="protein sequence ID" value="STU82426.1"/>
    <property type="molecule type" value="Genomic_DNA"/>
</dbReference>
<dbReference type="Proteomes" id="UP000254141">
    <property type="component" value="Unassembled WGS sequence"/>
</dbReference>
<proteinExistence type="predicted"/>
<dbReference type="AlphaFoldDB" id="A0A377ZRE0"/>
<evidence type="ECO:0000313" key="2">
    <source>
        <dbReference type="EMBL" id="STU51849.1"/>
    </source>
</evidence>
<name>A0A377ZRE0_KLEPN</name>
<dbReference type="EMBL" id="UGLU01000001">
    <property type="protein sequence ID" value="STU51412.1"/>
    <property type="molecule type" value="Genomic_DNA"/>
</dbReference>
<dbReference type="Proteomes" id="UP000254387">
    <property type="component" value="Unassembled WGS sequence"/>
</dbReference>
<evidence type="ECO:0000313" key="6">
    <source>
        <dbReference type="Proteomes" id="UP000254387"/>
    </source>
</evidence>
<dbReference type="EMBL" id="UGLU01000001">
    <property type="protein sequence ID" value="STU51849.1"/>
    <property type="molecule type" value="Genomic_DNA"/>
</dbReference>
<evidence type="ECO:0000313" key="5">
    <source>
        <dbReference type="Proteomes" id="UP000254141"/>
    </source>
</evidence>
<evidence type="ECO:0000313" key="1">
    <source>
        <dbReference type="EMBL" id="STU51412.1"/>
    </source>
</evidence>
<sequence>MGANERDDFDMWYAKLCQLLHEKGKIAPYKAAYFEFFERSLTPEDVVEDGDNLPY</sequence>